<dbReference type="NCBIfam" id="TIGR00838">
    <property type="entry name" value="argH"/>
    <property type="match status" value="1"/>
</dbReference>
<proteinExistence type="inferred from homology"/>
<evidence type="ECO:0000256" key="2">
    <source>
        <dbReference type="ARBA" id="ARBA00010755"/>
    </source>
</evidence>
<dbReference type="InterPro" id="IPR022761">
    <property type="entry name" value="Fumarate_lyase_N"/>
</dbReference>
<gene>
    <name evidence="10" type="primary">ARG7</name>
    <name evidence="10" type="ORF">CVIRNUC_003933</name>
</gene>
<dbReference type="InterPro" id="IPR024083">
    <property type="entry name" value="Fumarase/histidase_N"/>
</dbReference>
<dbReference type="PROSITE" id="PS51257">
    <property type="entry name" value="PROKAR_LIPOPROTEIN"/>
    <property type="match status" value="1"/>
</dbReference>
<comment type="similarity">
    <text evidence="2">Belongs to the lyase 1 family. Argininosuccinate lyase subfamily.</text>
</comment>
<dbReference type="Gene3D" id="1.10.275.10">
    <property type="entry name" value="Fumarase/aspartase (N-terminal domain)"/>
    <property type="match status" value="1"/>
</dbReference>
<dbReference type="FunFam" id="1.20.200.10:FF:000015">
    <property type="entry name" value="argininosuccinate lyase isoform X2"/>
    <property type="match status" value="1"/>
</dbReference>
<comment type="pathway">
    <text evidence="1">Amino-acid biosynthesis; L-arginine biosynthesis; L-arginine from L-ornithine and carbamoyl phosphate: step 3/3.</text>
</comment>
<feature type="domain" description="Argininosuccinate lyase C-terminal" evidence="9">
    <location>
        <begin position="427"/>
        <end position="492"/>
    </location>
</feature>
<dbReference type="Gene3D" id="1.20.200.10">
    <property type="entry name" value="Fumarase/aspartase (Central domain)"/>
    <property type="match status" value="1"/>
</dbReference>
<dbReference type="EMBL" id="CAUYUE010000005">
    <property type="protein sequence ID" value="CAK0772145.1"/>
    <property type="molecule type" value="Genomic_DNA"/>
</dbReference>
<dbReference type="PRINTS" id="PR00149">
    <property type="entry name" value="FUMRATELYASE"/>
</dbReference>
<evidence type="ECO:0000259" key="8">
    <source>
        <dbReference type="Pfam" id="PF00206"/>
    </source>
</evidence>
<evidence type="ECO:0000313" key="11">
    <source>
        <dbReference type="Proteomes" id="UP001314263"/>
    </source>
</evidence>
<dbReference type="PRINTS" id="PR00145">
    <property type="entry name" value="ARGSUCLYASE"/>
</dbReference>
<dbReference type="HAMAP" id="MF_00006">
    <property type="entry name" value="Arg_succ_lyase"/>
    <property type="match status" value="1"/>
</dbReference>
<dbReference type="Pfam" id="PF14698">
    <property type="entry name" value="ASL_C2"/>
    <property type="match status" value="1"/>
</dbReference>
<dbReference type="FunFam" id="1.10.275.10:FF:000014">
    <property type="entry name" value="Os03g0824900 protein"/>
    <property type="match status" value="1"/>
</dbReference>
<dbReference type="InterPro" id="IPR000362">
    <property type="entry name" value="Fumarate_lyase_fam"/>
</dbReference>
<dbReference type="PROSITE" id="PS00163">
    <property type="entry name" value="FUMARATE_LYASES"/>
    <property type="match status" value="1"/>
</dbReference>
<evidence type="ECO:0000256" key="3">
    <source>
        <dbReference type="ARBA" id="ARBA00012338"/>
    </source>
</evidence>
<evidence type="ECO:0000313" key="10">
    <source>
        <dbReference type="EMBL" id="CAK0772145.1"/>
    </source>
</evidence>
<dbReference type="InterPro" id="IPR008948">
    <property type="entry name" value="L-Aspartase-like"/>
</dbReference>
<evidence type="ECO:0000256" key="4">
    <source>
        <dbReference type="ARBA" id="ARBA00019698"/>
    </source>
</evidence>
<name>A0AAV1I0V5_9CHLO</name>
<dbReference type="CDD" id="cd01359">
    <property type="entry name" value="Argininosuccinate_lyase"/>
    <property type="match status" value="1"/>
</dbReference>
<dbReference type="Pfam" id="PF00206">
    <property type="entry name" value="Lyase_1"/>
    <property type="match status" value="1"/>
</dbReference>
<evidence type="ECO:0000256" key="6">
    <source>
        <dbReference type="ARBA" id="ARBA00023239"/>
    </source>
</evidence>
<dbReference type="Gene3D" id="1.10.40.30">
    <property type="entry name" value="Fumarase/aspartase (C-terminal domain)"/>
    <property type="match status" value="1"/>
</dbReference>
<dbReference type="InterPro" id="IPR009049">
    <property type="entry name" value="Argininosuccinate_lyase"/>
</dbReference>
<evidence type="ECO:0000259" key="9">
    <source>
        <dbReference type="Pfam" id="PF14698"/>
    </source>
</evidence>
<dbReference type="AlphaFoldDB" id="A0AAV1I0V5"/>
<dbReference type="FunFam" id="1.10.40.30:FF:000001">
    <property type="entry name" value="Argininosuccinate lyase"/>
    <property type="match status" value="1"/>
</dbReference>
<accession>A0AAV1I0V5</accession>
<feature type="domain" description="Fumarate lyase N-terminal" evidence="8">
    <location>
        <begin position="69"/>
        <end position="364"/>
    </location>
</feature>
<keyword evidence="6" id="KW-0456">Lyase</keyword>
<dbReference type="GO" id="GO:0005829">
    <property type="term" value="C:cytosol"/>
    <property type="evidence" value="ECO:0007669"/>
    <property type="project" value="TreeGrafter"/>
</dbReference>
<dbReference type="SUPFAM" id="SSF48557">
    <property type="entry name" value="L-aspartase-like"/>
    <property type="match status" value="1"/>
</dbReference>
<evidence type="ECO:0000256" key="7">
    <source>
        <dbReference type="ARBA" id="ARBA00032749"/>
    </source>
</evidence>
<sequence>MRSCLLHADSLPRAWQDHSPGTVLGGFSCTHRQQVSVSRTLRLNIVPMATAQAVEENATGTEQKKLWGGRFTGATDPLMEKFNESLPFDKRMWREDLLGSQAYAKALAKTGIITEDEAQQIVEGLKKVEQEWESGTFKIVSGDEDIHTANERRLTEHIGSVGGKLHTGRSRNDQVATDTRLWLYGALQDTRGYLADLIKTAITRAELDVDVVMPGFTHLQPAQAVRWSHWLLGHAAAWQRDDMRLRDLMPRVATLPLGSGALAGNPFGVDRQFIARELGFIGGVCPNSMDAVSDRDYVLDTLYFAAVHLTHLSRWAEDLIIYSSGLFKFVQCSDAYATGSSLMPQKKNPDALELIRGKAGRAQGNLTGLLAVMKGAPTTYNKDFQEAWQLMFDSVDTANDCIRIATGVLSTIKINPKKMLAGLSPDMLATDLAEYLVRKGVPFRETHHISGAAVKLAEDRDVTLFDLTVEDLKGIHPQFEDDVLAVWDYDRSAEMRDTEGGASKRSVLEQAEKLKKYLAAESL</sequence>
<evidence type="ECO:0000256" key="5">
    <source>
        <dbReference type="ARBA" id="ARBA00022605"/>
    </source>
</evidence>
<dbReference type="GO" id="GO:0042450">
    <property type="term" value="P:L-arginine biosynthetic process via ornithine"/>
    <property type="evidence" value="ECO:0007669"/>
    <property type="project" value="InterPro"/>
</dbReference>
<keyword evidence="11" id="KW-1185">Reference proteome</keyword>
<dbReference type="InterPro" id="IPR029419">
    <property type="entry name" value="Arg_succ_lyase_C"/>
</dbReference>
<organism evidence="10 11">
    <name type="scientific">Coccomyxa viridis</name>
    <dbReference type="NCBI Taxonomy" id="1274662"/>
    <lineage>
        <taxon>Eukaryota</taxon>
        <taxon>Viridiplantae</taxon>
        <taxon>Chlorophyta</taxon>
        <taxon>core chlorophytes</taxon>
        <taxon>Trebouxiophyceae</taxon>
        <taxon>Trebouxiophyceae incertae sedis</taxon>
        <taxon>Coccomyxaceae</taxon>
        <taxon>Coccomyxa</taxon>
    </lineage>
</organism>
<protein>
    <recommendedName>
        <fullName evidence="4">Argininosuccinate lyase</fullName>
        <ecNumber evidence="3">4.3.2.1</ecNumber>
    </recommendedName>
    <alternativeName>
        <fullName evidence="7">Arginosuccinase</fullName>
    </alternativeName>
</protein>
<dbReference type="GO" id="GO:0004056">
    <property type="term" value="F:argininosuccinate lyase activity"/>
    <property type="evidence" value="ECO:0007669"/>
    <property type="project" value="UniProtKB-EC"/>
</dbReference>
<dbReference type="Proteomes" id="UP001314263">
    <property type="component" value="Unassembled WGS sequence"/>
</dbReference>
<keyword evidence="5" id="KW-0028">Amino-acid biosynthesis</keyword>
<dbReference type="InterPro" id="IPR020557">
    <property type="entry name" value="Fumarate_lyase_CS"/>
</dbReference>
<reference evidence="10 11" key="1">
    <citation type="submission" date="2023-10" db="EMBL/GenBank/DDBJ databases">
        <authorList>
            <person name="Maclean D."/>
            <person name="Macfadyen A."/>
        </authorList>
    </citation>
    <scope>NUCLEOTIDE SEQUENCE [LARGE SCALE GENOMIC DNA]</scope>
</reference>
<dbReference type="PANTHER" id="PTHR43814">
    <property type="entry name" value="ARGININOSUCCINATE LYASE"/>
    <property type="match status" value="1"/>
</dbReference>
<dbReference type="PANTHER" id="PTHR43814:SF1">
    <property type="entry name" value="ARGININOSUCCINATE LYASE"/>
    <property type="match status" value="1"/>
</dbReference>
<dbReference type="EC" id="4.3.2.1" evidence="3"/>
<evidence type="ECO:0000256" key="1">
    <source>
        <dbReference type="ARBA" id="ARBA00004941"/>
    </source>
</evidence>
<comment type="caution">
    <text evidence="10">The sequence shown here is derived from an EMBL/GenBank/DDBJ whole genome shotgun (WGS) entry which is preliminary data.</text>
</comment>